<evidence type="ECO:0000256" key="7">
    <source>
        <dbReference type="PROSITE-ProRule" id="PRU00646"/>
    </source>
</evidence>
<evidence type="ECO:0000313" key="11">
    <source>
        <dbReference type="Proteomes" id="UP000051574"/>
    </source>
</evidence>
<comment type="similarity">
    <text evidence="2">Belongs to the VPS37 family.</text>
</comment>
<gene>
    <name evidence="10" type="ORF">AMK59_1147</name>
</gene>
<dbReference type="Proteomes" id="UP000051574">
    <property type="component" value="Unassembled WGS sequence"/>
</dbReference>
<dbReference type="PROSITE" id="PS51314">
    <property type="entry name" value="VPS37_C"/>
    <property type="match status" value="1"/>
</dbReference>
<sequence length="331" mass="38152">MLSRIYRSELEIRKRQIDTLKVFNDNVTEIKEGSEYQVQFCAGGHNLTVIVNLTKDFPNEKPIIKVSPLIIHPWVNNEGEVISAPGLLNFTVYSDLGRVVQAIIREFERTPPPLASEQQINNITSPTIPIRDCDNMGKINPNYQSNYISRHSFSPSQATNIFQTVAFPQLNTYALEELEFLNESEERRAEFIENLQQVRDMNKTLDDMICHVEELADLNLSKEKQLEELQKDIDFRIQEVTKLAFENERLNITYQNLSDKYSPENIKGQLKLAAEKSEAESEEIADTFLKGEIDVDKFVSMYIQSRSLTQARKTKEEKLSQQLQILKKAGF</sequence>
<evidence type="ECO:0000256" key="4">
    <source>
        <dbReference type="ARBA" id="ARBA00022753"/>
    </source>
</evidence>
<protein>
    <recommendedName>
        <fullName evidence="9">VPS37 C-terminal domain-containing protein</fullName>
    </recommendedName>
</protein>
<dbReference type="CDD" id="cd11685">
    <property type="entry name" value="UEV_TSG101-like"/>
    <property type="match status" value="1"/>
</dbReference>
<dbReference type="OrthoDB" id="10260857at2759"/>
<evidence type="ECO:0000313" key="10">
    <source>
        <dbReference type="EMBL" id="KRT85720.1"/>
    </source>
</evidence>
<comment type="function">
    <text evidence="6">Component of the ESCRT-I complex, a regulator of vesicular trafficking process. Required for the sorting of endocytic ubiquitinated cargos into multivesicular bodies. May be involved in cell growth and differentiation.</text>
</comment>
<keyword evidence="11" id="KW-1185">Reference proteome</keyword>
<proteinExistence type="inferred from homology"/>
<evidence type="ECO:0000256" key="2">
    <source>
        <dbReference type="ARBA" id="ARBA00007617"/>
    </source>
</evidence>
<dbReference type="SUPFAM" id="SSF140111">
    <property type="entry name" value="Endosomal sorting complex assembly domain"/>
    <property type="match status" value="1"/>
</dbReference>
<evidence type="ECO:0000256" key="5">
    <source>
        <dbReference type="ARBA" id="ARBA00022927"/>
    </source>
</evidence>
<dbReference type="AlphaFoldDB" id="A0A0T6BEE4"/>
<evidence type="ECO:0000256" key="3">
    <source>
        <dbReference type="ARBA" id="ARBA00022448"/>
    </source>
</evidence>
<evidence type="ECO:0000256" key="1">
    <source>
        <dbReference type="ARBA" id="ARBA00004633"/>
    </source>
</evidence>
<dbReference type="Pfam" id="PF07200">
    <property type="entry name" value="Mod_r"/>
    <property type="match status" value="1"/>
</dbReference>
<dbReference type="Gene3D" id="1.10.287.660">
    <property type="entry name" value="Helix hairpin bin"/>
    <property type="match status" value="1"/>
</dbReference>
<dbReference type="InterPro" id="IPR037202">
    <property type="entry name" value="ESCRT_assembly_dom"/>
</dbReference>
<dbReference type="InterPro" id="IPR016135">
    <property type="entry name" value="UBQ-conjugating_enzyme/RWD"/>
</dbReference>
<comment type="caution">
    <text evidence="10">The sequence shown here is derived from an EMBL/GenBank/DDBJ whole genome shotgun (WGS) entry which is preliminary data.</text>
</comment>
<dbReference type="InterPro" id="IPR029012">
    <property type="entry name" value="Helix_hairpin_bin_sf"/>
</dbReference>
<reference evidence="10 11" key="1">
    <citation type="submission" date="2015-09" db="EMBL/GenBank/DDBJ databases">
        <title>Draft genome of the scarab beetle Oryctes borbonicus.</title>
        <authorList>
            <person name="Meyer J.M."/>
            <person name="Markov G.V."/>
            <person name="Baskaran P."/>
            <person name="Herrmann M."/>
            <person name="Sommer R.J."/>
            <person name="Roedelsperger C."/>
        </authorList>
    </citation>
    <scope>NUCLEOTIDE SEQUENCE [LARGE SCALE GENOMIC DNA]</scope>
    <source>
        <strain evidence="10">OB123</strain>
        <tissue evidence="10">Whole animal</tissue>
    </source>
</reference>
<dbReference type="PANTHER" id="PTHR13678">
    <property type="entry name" value="VACUOLAR PROTEIN SORTING-ASSOCIATED PROTEIN 37"/>
    <property type="match status" value="1"/>
</dbReference>
<dbReference type="GO" id="GO:0006612">
    <property type="term" value="P:protein targeting to membrane"/>
    <property type="evidence" value="ECO:0007669"/>
    <property type="project" value="TreeGrafter"/>
</dbReference>
<dbReference type="PANTHER" id="PTHR13678:SF25">
    <property type="entry name" value="EG:115C2.5 PROTEIN"/>
    <property type="match status" value="1"/>
</dbReference>
<dbReference type="GO" id="GO:0043162">
    <property type="term" value="P:ubiquitin-dependent protein catabolic process via the multivesicular body sorting pathway"/>
    <property type="evidence" value="ECO:0007669"/>
    <property type="project" value="TreeGrafter"/>
</dbReference>
<feature type="domain" description="VPS37 C-terminal" evidence="9">
    <location>
        <begin position="245"/>
        <end position="331"/>
    </location>
</feature>
<keyword evidence="8" id="KW-0175">Coiled coil</keyword>
<evidence type="ECO:0000259" key="9">
    <source>
        <dbReference type="PROSITE" id="PS51314"/>
    </source>
</evidence>
<feature type="coiled-coil region" evidence="8">
    <location>
        <begin position="175"/>
        <end position="232"/>
    </location>
</feature>
<organism evidence="10 11">
    <name type="scientific">Oryctes borbonicus</name>
    <dbReference type="NCBI Taxonomy" id="1629725"/>
    <lineage>
        <taxon>Eukaryota</taxon>
        <taxon>Metazoa</taxon>
        <taxon>Ecdysozoa</taxon>
        <taxon>Arthropoda</taxon>
        <taxon>Hexapoda</taxon>
        <taxon>Insecta</taxon>
        <taxon>Pterygota</taxon>
        <taxon>Neoptera</taxon>
        <taxon>Endopterygota</taxon>
        <taxon>Coleoptera</taxon>
        <taxon>Polyphaga</taxon>
        <taxon>Scarabaeiformia</taxon>
        <taxon>Scarabaeidae</taxon>
        <taxon>Dynastinae</taxon>
        <taxon>Oryctes</taxon>
    </lineage>
</organism>
<dbReference type="GO" id="GO:0000813">
    <property type="term" value="C:ESCRT I complex"/>
    <property type="evidence" value="ECO:0007669"/>
    <property type="project" value="TreeGrafter"/>
</dbReference>
<name>A0A0T6BEE4_9SCAR</name>
<keyword evidence="4" id="KW-0967">Endosome</keyword>
<dbReference type="InterPro" id="IPR009851">
    <property type="entry name" value="Mod_r"/>
</dbReference>
<evidence type="ECO:0000256" key="8">
    <source>
        <dbReference type="SAM" id="Coils"/>
    </source>
</evidence>
<dbReference type="GO" id="GO:0006623">
    <property type="term" value="P:protein targeting to vacuole"/>
    <property type="evidence" value="ECO:0007669"/>
    <property type="project" value="TreeGrafter"/>
</dbReference>
<comment type="subcellular location">
    <subcellularLocation>
        <location evidence="1">Late endosome membrane</location>
        <topology evidence="1">Peripheral membrane protein</topology>
    </subcellularLocation>
</comment>
<keyword evidence="5 7" id="KW-0653">Protein transport</keyword>
<evidence type="ECO:0000256" key="6">
    <source>
        <dbReference type="ARBA" id="ARBA00025010"/>
    </source>
</evidence>
<accession>A0A0T6BEE4</accession>
<dbReference type="GO" id="GO:0031902">
    <property type="term" value="C:late endosome membrane"/>
    <property type="evidence" value="ECO:0007669"/>
    <property type="project" value="UniProtKB-SubCell"/>
</dbReference>
<dbReference type="SUPFAM" id="SSF54495">
    <property type="entry name" value="UBC-like"/>
    <property type="match status" value="1"/>
</dbReference>
<keyword evidence="3 7" id="KW-0813">Transport</keyword>
<dbReference type="EMBL" id="LJIG01001220">
    <property type="protein sequence ID" value="KRT85720.1"/>
    <property type="molecule type" value="Genomic_DNA"/>
</dbReference>